<feature type="chain" id="PRO_5004451980" description="alkaline phosphatase" evidence="5">
    <location>
        <begin position="21"/>
        <end position="663"/>
    </location>
</feature>
<feature type="signal peptide" evidence="5">
    <location>
        <begin position="1"/>
        <end position="20"/>
    </location>
</feature>
<dbReference type="RefSeq" id="XP_007917663.1">
    <property type="nucleotide sequence ID" value="XM_007919472.1"/>
</dbReference>
<evidence type="ECO:0000256" key="3">
    <source>
        <dbReference type="PIRSR" id="PIRSR601952-2"/>
    </source>
</evidence>
<dbReference type="EC" id="3.1.3.1" evidence="1"/>
<dbReference type="GeneID" id="19327645"/>
<evidence type="ECO:0000313" key="7">
    <source>
        <dbReference type="Proteomes" id="UP000014074"/>
    </source>
</evidence>
<dbReference type="InterPro" id="IPR001952">
    <property type="entry name" value="Alkaline_phosphatase"/>
</dbReference>
<evidence type="ECO:0000256" key="4">
    <source>
        <dbReference type="RuleBase" id="RU003946"/>
    </source>
</evidence>
<keyword evidence="3" id="KW-0460">Magnesium</keyword>
<gene>
    <name evidence="6" type="ORF">UCRPA7_6937</name>
</gene>
<feature type="binding site" evidence="3">
    <location>
        <position position="443"/>
    </location>
    <ligand>
        <name>Zn(2+)</name>
        <dbReference type="ChEBI" id="CHEBI:29105"/>
        <label>2</label>
    </ligand>
</feature>
<feature type="binding site" evidence="3">
    <location>
        <position position="447"/>
    </location>
    <ligand>
        <name>Zn(2+)</name>
        <dbReference type="ChEBI" id="CHEBI:29105"/>
        <label>2</label>
    </ligand>
</feature>
<feature type="active site" description="Phosphoserine intermediate" evidence="2">
    <location>
        <position position="224"/>
    </location>
</feature>
<feature type="binding site" evidence="3">
    <location>
        <position position="175"/>
    </location>
    <ligand>
        <name>Mg(2+)</name>
        <dbReference type="ChEBI" id="CHEBI:18420"/>
    </ligand>
</feature>
<keyword evidence="3" id="KW-0479">Metal-binding</keyword>
<keyword evidence="5" id="KW-0732">Signal</keyword>
<proteinExistence type="inferred from homology"/>
<reference evidence="7" key="1">
    <citation type="journal article" date="2013" name="Genome Announc.">
        <title>Draft genome sequence of the ascomycete Phaeoacremonium aleophilum strain UCR-PA7, a causal agent of the esca disease complex in grapevines.</title>
        <authorList>
            <person name="Blanco-Ulate B."/>
            <person name="Rolshausen P."/>
            <person name="Cantu D."/>
        </authorList>
    </citation>
    <scope>NUCLEOTIDE SEQUENCE [LARGE SCALE GENOMIC DNA]</scope>
    <source>
        <strain evidence="7">UCR-PA7</strain>
    </source>
</reference>
<evidence type="ECO:0000256" key="2">
    <source>
        <dbReference type="PIRSR" id="PIRSR601952-1"/>
    </source>
</evidence>
<dbReference type="CDD" id="cd16012">
    <property type="entry name" value="ALP"/>
    <property type="match status" value="1"/>
</dbReference>
<name>R8BEF3_PHAM7</name>
<feature type="binding site" evidence="3">
    <location>
        <position position="438"/>
    </location>
    <ligand>
        <name>Mg(2+)</name>
        <dbReference type="ChEBI" id="CHEBI:18420"/>
    </ligand>
</feature>
<feature type="binding site" evidence="3">
    <location>
        <position position="285"/>
    </location>
    <ligand>
        <name>Mg(2+)</name>
        <dbReference type="ChEBI" id="CHEBI:18420"/>
    </ligand>
</feature>
<dbReference type="Pfam" id="PF00245">
    <property type="entry name" value="Alk_phosphatase"/>
    <property type="match status" value="1"/>
</dbReference>
<protein>
    <recommendedName>
        <fullName evidence="1">alkaline phosphatase</fullName>
        <ecNumber evidence="1">3.1.3.1</ecNumber>
    </recommendedName>
</protein>
<keyword evidence="7" id="KW-1185">Reference proteome</keyword>
<feature type="binding site" evidence="3">
    <location>
        <position position="283"/>
    </location>
    <ligand>
        <name>Mg(2+)</name>
        <dbReference type="ChEBI" id="CHEBI:18420"/>
    </ligand>
</feature>
<dbReference type="AlphaFoldDB" id="R8BEF3"/>
<evidence type="ECO:0000313" key="6">
    <source>
        <dbReference type="EMBL" id="EON97681.1"/>
    </source>
</evidence>
<accession>R8BEF3</accession>
<dbReference type="InterPro" id="IPR017850">
    <property type="entry name" value="Alkaline_phosphatase_core_sf"/>
</dbReference>
<feature type="binding site" evidence="3">
    <location>
        <position position="615"/>
    </location>
    <ligand>
        <name>Zn(2+)</name>
        <dbReference type="ChEBI" id="CHEBI:29105"/>
        <label>2</label>
    </ligand>
</feature>
<sequence length="663" mass="71859">MVAKLNLAATLAVLLSAASAQYFQRLGTCPTLGCILPPDQQDFLPGQQFDIRFEVHAPVNGSEAFNDGKPDEAFTVTIAKGDEPAKSIAEFFDHEEPELEKWKFSWYEDLFAQDAKNATIVNVASKAYRRVALYEPGDYTVTLNYYDGKQTVANWVVRPIASAKRAKNVIFFIGDGMTTNMITAARVLGHKSVNGKYESLLALDKFPVVGHQMTSSIDSIITDSANSASALYSGHKSTVNAMGVYADSSPDLFDDPKVETVVELLKRIWGSAWGAVSTAFIADATPIALTSHTRSRYAYGPLIDQALNGLSNYSWTNHGGPDAYFGGGAEQFLPGSASYLGKDYYAEFANKGYTVSLNKTSLLASPNKDRALGIFCKSNLPVWLDRNVYTDNLNKSTNDPSGAKSPALDLPGLKEMTLKAIDVLHTRGGSKGFFLMSEAASIDKQMHVLDYDRALGDLLELDDTVSATIAKLKELGIYEDTLIVVSADHGHGFDVFGSSDTKYMAAQSDDRAKRNAIGVYQNSGLSQYTVEVPGVSYGTGPTFPVNWDPRYVIAAGLGANPDHRENYAVDKDGSRVPATNITGFASNDYFVNPKDNPDGFIVNGTLPTFESQGVHSLTDVPVYALGPCEETFSGTYSNIDVFYKIANCLGLAQPTNKTVSCTK</sequence>
<dbReference type="OrthoDB" id="5818554at2759"/>
<evidence type="ECO:0000256" key="1">
    <source>
        <dbReference type="ARBA" id="ARBA00012647"/>
    </source>
</evidence>
<dbReference type="EMBL" id="KB933264">
    <property type="protein sequence ID" value="EON97681.1"/>
    <property type="molecule type" value="Genomic_DNA"/>
</dbReference>
<dbReference type="GO" id="GO:0004035">
    <property type="term" value="F:alkaline phosphatase activity"/>
    <property type="evidence" value="ECO:0007669"/>
    <property type="project" value="UniProtKB-EC"/>
</dbReference>
<feature type="binding site" evidence="3">
    <location>
        <position position="489"/>
    </location>
    <ligand>
        <name>Zn(2+)</name>
        <dbReference type="ChEBI" id="CHEBI:29105"/>
        <label>2</label>
    </ligand>
</feature>
<dbReference type="KEGG" id="tmn:UCRPA7_6937"/>
<feature type="binding site" evidence="3">
    <location>
        <position position="488"/>
    </location>
    <ligand>
        <name>Zn(2+)</name>
        <dbReference type="ChEBI" id="CHEBI:29105"/>
        <label>2</label>
    </ligand>
</feature>
<dbReference type="Proteomes" id="UP000014074">
    <property type="component" value="Unassembled WGS sequence"/>
</dbReference>
<dbReference type="PRINTS" id="PR00113">
    <property type="entry name" value="ALKPHPHTASE"/>
</dbReference>
<comment type="cofactor">
    <cofactor evidence="3">
        <name>Mg(2+)</name>
        <dbReference type="ChEBI" id="CHEBI:18420"/>
    </cofactor>
    <text evidence="3">Binds 1 Mg(2+) ion.</text>
</comment>
<dbReference type="HOGENOM" id="CLU_008539_3_0_1"/>
<comment type="similarity">
    <text evidence="4">Belongs to the alkaline phosphatase family.</text>
</comment>
<organism evidence="6 7">
    <name type="scientific">Phaeoacremonium minimum (strain UCR-PA7)</name>
    <name type="common">Esca disease fungus</name>
    <name type="synonym">Togninia minima</name>
    <dbReference type="NCBI Taxonomy" id="1286976"/>
    <lineage>
        <taxon>Eukaryota</taxon>
        <taxon>Fungi</taxon>
        <taxon>Dikarya</taxon>
        <taxon>Ascomycota</taxon>
        <taxon>Pezizomycotina</taxon>
        <taxon>Sordariomycetes</taxon>
        <taxon>Sordariomycetidae</taxon>
        <taxon>Togniniales</taxon>
        <taxon>Togniniaceae</taxon>
        <taxon>Phaeoacremonium</taxon>
    </lineage>
</organism>
<dbReference type="Gene3D" id="3.40.720.10">
    <property type="entry name" value="Alkaline Phosphatase, subunit A"/>
    <property type="match status" value="1"/>
</dbReference>
<dbReference type="SMART" id="SM00098">
    <property type="entry name" value="alkPPc"/>
    <property type="match status" value="1"/>
</dbReference>
<dbReference type="GO" id="GO:0046872">
    <property type="term" value="F:metal ion binding"/>
    <property type="evidence" value="ECO:0007669"/>
    <property type="project" value="UniProtKB-KW"/>
</dbReference>
<dbReference type="PANTHER" id="PTHR11596">
    <property type="entry name" value="ALKALINE PHOSPHATASE"/>
    <property type="match status" value="1"/>
</dbReference>
<keyword evidence="3" id="KW-0862">Zinc</keyword>
<dbReference type="SUPFAM" id="SSF53649">
    <property type="entry name" value="Alkaline phosphatase-like"/>
    <property type="match status" value="1"/>
</dbReference>
<comment type="cofactor">
    <cofactor evidence="3">
        <name>Zn(2+)</name>
        <dbReference type="ChEBI" id="CHEBI:29105"/>
    </cofactor>
    <text evidence="3">Binds 2 Zn(2+) ions.</text>
</comment>
<evidence type="ECO:0000256" key="5">
    <source>
        <dbReference type="SAM" id="SignalP"/>
    </source>
</evidence>
<dbReference type="PANTHER" id="PTHR11596:SF72">
    <property type="entry name" value="ALKALINE PHOSPHATASE"/>
    <property type="match status" value="1"/>
</dbReference>
<dbReference type="eggNOG" id="KOG4126">
    <property type="taxonomic scope" value="Eukaryota"/>
</dbReference>